<evidence type="ECO:0000313" key="1">
    <source>
        <dbReference type="EMBL" id="EHK58165.1"/>
    </source>
</evidence>
<proteinExistence type="predicted"/>
<accession>H0HM80</accession>
<dbReference type="AlphaFoldDB" id="H0HM80"/>
<dbReference type="PATRIC" id="fig|1107882.3.peg.1228"/>
<gene>
    <name evidence="1" type="ORF">MAXJ12_06218</name>
</gene>
<dbReference type="Proteomes" id="UP000003250">
    <property type="component" value="Unassembled WGS sequence"/>
</dbReference>
<keyword evidence="2" id="KW-1185">Reference proteome</keyword>
<dbReference type="OrthoDB" id="9832454at2"/>
<dbReference type="RefSeq" id="WP_008834892.1">
    <property type="nucleotide sequence ID" value="NZ_AHAM01000039.1"/>
</dbReference>
<name>H0HM80_9HYPH</name>
<evidence type="ECO:0000313" key="2">
    <source>
        <dbReference type="Proteomes" id="UP000003250"/>
    </source>
</evidence>
<dbReference type="EMBL" id="AHAM01000039">
    <property type="protein sequence ID" value="EHK58165.1"/>
    <property type="molecule type" value="Genomic_DNA"/>
</dbReference>
<sequence>MNDNMIGDFEGLLAVERTKLNDQVKREIGKTTAQFSARGSLQSSMAIKGVVDVASRTIPIFAQATLNLIIRSTTAHGIAINSTNRDEIRTLVAGHVSNEVARLRAIVSEAPPLKSKSMAPTGETLLAELGRIEKLEMQRITGELALIAASNDKRIADGVSNNSPTLVFNAPVGVVQTGPGSYGIANQVIDSAAREALENAFTALLEVLAAEESEDVPFDRLEVEELAIEGKSELSKEKPNRTRLKTIVSGIGGAISYAPKFKDAYDTLKWAGALVGISLP</sequence>
<protein>
    <submittedName>
        <fullName evidence="1">Uncharacterized protein</fullName>
    </submittedName>
</protein>
<organism evidence="1 2">
    <name type="scientific">Mesorhizobium alhagi CCNWXJ12-2</name>
    <dbReference type="NCBI Taxonomy" id="1107882"/>
    <lineage>
        <taxon>Bacteria</taxon>
        <taxon>Pseudomonadati</taxon>
        <taxon>Pseudomonadota</taxon>
        <taxon>Alphaproteobacteria</taxon>
        <taxon>Hyphomicrobiales</taxon>
        <taxon>Phyllobacteriaceae</taxon>
        <taxon>Allomesorhizobium</taxon>
    </lineage>
</organism>
<reference evidence="1 2" key="1">
    <citation type="journal article" date="2012" name="J. Bacteriol.">
        <title>Draft Genome Sequence of Mesorhizobium alhagi CCNWXJ12-2T, a Novel Salt-Resistant Species Isolated from the Desert of Northwestern China.</title>
        <authorList>
            <person name="Zhou M."/>
            <person name="Chen W."/>
            <person name="Chen H."/>
            <person name="Wei G."/>
        </authorList>
    </citation>
    <scope>NUCLEOTIDE SEQUENCE [LARGE SCALE GENOMIC DNA]</scope>
    <source>
        <strain evidence="1 2">CCNWXJ12-2</strain>
    </source>
</reference>